<feature type="compositionally biased region" description="Polar residues" evidence="1">
    <location>
        <begin position="1"/>
        <end position="10"/>
    </location>
</feature>
<feature type="compositionally biased region" description="Basic and acidic residues" evidence="1">
    <location>
        <begin position="13"/>
        <end position="30"/>
    </location>
</feature>
<evidence type="ECO:0000313" key="3">
    <source>
        <dbReference type="Proteomes" id="UP000024635"/>
    </source>
</evidence>
<reference evidence="3" key="1">
    <citation type="journal article" date="2015" name="Nat. Genet.">
        <title>The genome and transcriptome of the zoonotic hookworm Ancylostoma ceylanicum identify infection-specific gene families.</title>
        <authorList>
            <person name="Schwarz E.M."/>
            <person name="Hu Y."/>
            <person name="Antoshechkin I."/>
            <person name="Miller M.M."/>
            <person name="Sternberg P.W."/>
            <person name="Aroian R.V."/>
        </authorList>
    </citation>
    <scope>NUCLEOTIDE SEQUENCE</scope>
    <source>
        <strain evidence="3">HY135</strain>
    </source>
</reference>
<evidence type="ECO:0000313" key="2">
    <source>
        <dbReference type="EMBL" id="EYC19171.1"/>
    </source>
</evidence>
<evidence type="ECO:0000256" key="1">
    <source>
        <dbReference type="SAM" id="MobiDB-lite"/>
    </source>
</evidence>
<proteinExistence type="predicted"/>
<accession>A0A016UVY7</accession>
<dbReference type="EMBL" id="JARK01001361">
    <property type="protein sequence ID" value="EYC19171.1"/>
    <property type="molecule type" value="Genomic_DNA"/>
</dbReference>
<organism evidence="2 3">
    <name type="scientific">Ancylostoma ceylanicum</name>
    <dbReference type="NCBI Taxonomy" id="53326"/>
    <lineage>
        <taxon>Eukaryota</taxon>
        <taxon>Metazoa</taxon>
        <taxon>Ecdysozoa</taxon>
        <taxon>Nematoda</taxon>
        <taxon>Chromadorea</taxon>
        <taxon>Rhabditida</taxon>
        <taxon>Rhabditina</taxon>
        <taxon>Rhabditomorpha</taxon>
        <taxon>Strongyloidea</taxon>
        <taxon>Ancylostomatidae</taxon>
        <taxon>Ancylostomatinae</taxon>
        <taxon>Ancylostoma</taxon>
    </lineage>
</organism>
<name>A0A016UVY7_9BILA</name>
<protein>
    <submittedName>
        <fullName evidence="2">Uncharacterized protein</fullName>
    </submittedName>
</protein>
<gene>
    <name evidence="2" type="primary">Acey_s0025.g1214</name>
    <name evidence="2" type="ORF">Y032_0025g1214</name>
</gene>
<sequence length="181" mass="20270">MFPTSRSAILSSRKAEVRVVPDTPEVKENETNDESVFSDGDEPHAGTENESPAKANDIAGKDSTHATEPAPSSLMPGQLCSKSKAWFSHPSNFWNSLVLCSYQPRPAVDFAHRSQNRLQEHETIFYPICIRCQKLLNLAAPKNLSLNSIKRDLVCPETLHHRRVISQQTMYNNLCPLCIHS</sequence>
<dbReference type="Proteomes" id="UP000024635">
    <property type="component" value="Unassembled WGS sequence"/>
</dbReference>
<comment type="caution">
    <text evidence="2">The sequence shown here is derived from an EMBL/GenBank/DDBJ whole genome shotgun (WGS) entry which is preliminary data.</text>
</comment>
<dbReference type="AlphaFoldDB" id="A0A016UVY7"/>
<keyword evidence="3" id="KW-1185">Reference proteome</keyword>
<dbReference type="STRING" id="53326.A0A016UVY7"/>
<feature type="region of interest" description="Disordered" evidence="1">
    <location>
        <begin position="1"/>
        <end position="75"/>
    </location>
</feature>